<sequence length="74" mass="8105">MVRIHDSAEDEAATDEELTKEFAPQEMPMQTEPPPTTSTAATTTKESLKDVVVNKVIDVKDVVKAKVMKETGSE</sequence>
<dbReference type="AlphaFoldDB" id="A0A0C2GV42"/>
<feature type="compositionally biased region" description="Acidic residues" evidence="1">
    <location>
        <begin position="8"/>
        <end position="18"/>
    </location>
</feature>
<evidence type="ECO:0000313" key="2">
    <source>
        <dbReference type="EMBL" id="KIH62859.1"/>
    </source>
</evidence>
<dbReference type="Proteomes" id="UP000054047">
    <property type="component" value="Unassembled WGS sequence"/>
</dbReference>
<gene>
    <name evidence="2" type="ORF">ANCDUO_06854</name>
</gene>
<feature type="region of interest" description="Disordered" evidence="1">
    <location>
        <begin position="1"/>
        <end position="45"/>
    </location>
</feature>
<keyword evidence="3" id="KW-1185">Reference proteome</keyword>
<evidence type="ECO:0000313" key="3">
    <source>
        <dbReference type="Proteomes" id="UP000054047"/>
    </source>
</evidence>
<name>A0A0C2GV42_9BILA</name>
<organism evidence="2 3">
    <name type="scientific">Ancylostoma duodenale</name>
    <dbReference type="NCBI Taxonomy" id="51022"/>
    <lineage>
        <taxon>Eukaryota</taxon>
        <taxon>Metazoa</taxon>
        <taxon>Ecdysozoa</taxon>
        <taxon>Nematoda</taxon>
        <taxon>Chromadorea</taxon>
        <taxon>Rhabditida</taxon>
        <taxon>Rhabditina</taxon>
        <taxon>Rhabditomorpha</taxon>
        <taxon>Strongyloidea</taxon>
        <taxon>Ancylostomatidae</taxon>
        <taxon>Ancylostomatinae</taxon>
        <taxon>Ancylostoma</taxon>
    </lineage>
</organism>
<accession>A0A0C2GV42</accession>
<protein>
    <submittedName>
        <fullName evidence="2">Uncharacterized protein</fullName>
    </submittedName>
</protein>
<reference evidence="2 3" key="1">
    <citation type="submission" date="2013-12" db="EMBL/GenBank/DDBJ databases">
        <title>Draft genome of the parsitic nematode Ancylostoma duodenale.</title>
        <authorList>
            <person name="Mitreva M."/>
        </authorList>
    </citation>
    <scope>NUCLEOTIDE SEQUENCE [LARGE SCALE GENOMIC DNA]</scope>
    <source>
        <strain evidence="2 3">Zhejiang</strain>
    </source>
</reference>
<proteinExistence type="predicted"/>
<evidence type="ECO:0000256" key="1">
    <source>
        <dbReference type="SAM" id="MobiDB-lite"/>
    </source>
</evidence>
<dbReference type="EMBL" id="KN729028">
    <property type="protein sequence ID" value="KIH62859.1"/>
    <property type="molecule type" value="Genomic_DNA"/>
</dbReference>